<dbReference type="Proteomes" id="UP000005615">
    <property type="component" value="Unassembled WGS sequence"/>
</dbReference>
<dbReference type="PANTHER" id="PTHR30158">
    <property type="entry name" value="ACRA/E-RELATED COMPONENT OF DRUG EFFLUX TRANSPORTER"/>
    <property type="match status" value="1"/>
</dbReference>
<dbReference type="PANTHER" id="PTHR30158:SF24">
    <property type="entry name" value="HLYD FAMILY SECRETION PROTEIN"/>
    <property type="match status" value="1"/>
</dbReference>
<sequence>MNRKILLPVIIVIGGVVAAAALVLNPNQVSDSPPARVPPKVSVIHPTLIDEPLIIDSQGTVEPAHRITLAAEVAGRVSAISDRFQRGGAFEQGDVLFSIDDTDARLALQRARASEQQAAIDLKISQGDFKRAEELKEQNLISTQAFEQAQLQLARAQAQQQATLVARQEAELTLERTQVKAPFRGRIENESLDVGQFINRGERVAELIALDAYEVRLPIARDQLAYLDLPFSTRGIIPKEQRPIVTLSGEFAGQEWLREAELIRTEAQIDSATRQIFAVASLPIDSNDPTLFPLGLFVKAEIEGVFPQQAYRLPRSSLAPGNRILTVDENNQLWLKNVDILRLEHDDVVIQGGLTPESLVCVSAGRTVVDGMRVEPVMMDAQ</sequence>
<dbReference type="InterPro" id="IPR058625">
    <property type="entry name" value="MdtA-like_BSH"/>
</dbReference>
<organism evidence="4 5">
    <name type="scientific">Aequoribacter fuscus</name>
    <dbReference type="NCBI Taxonomy" id="2518989"/>
    <lineage>
        <taxon>Bacteria</taxon>
        <taxon>Pseudomonadati</taxon>
        <taxon>Pseudomonadota</taxon>
        <taxon>Gammaproteobacteria</taxon>
        <taxon>Cellvibrionales</taxon>
        <taxon>Halieaceae</taxon>
        <taxon>Aequoribacter</taxon>
    </lineage>
</organism>
<dbReference type="Pfam" id="PF25917">
    <property type="entry name" value="BSH_RND"/>
    <property type="match status" value="1"/>
</dbReference>
<dbReference type="eggNOG" id="COG0845">
    <property type="taxonomic scope" value="Bacteria"/>
</dbReference>
<keyword evidence="5" id="KW-1185">Reference proteome</keyword>
<dbReference type="Gene3D" id="2.40.50.100">
    <property type="match status" value="1"/>
</dbReference>
<evidence type="ECO:0000259" key="3">
    <source>
        <dbReference type="Pfam" id="PF25917"/>
    </source>
</evidence>
<evidence type="ECO:0000256" key="1">
    <source>
        <dbReference type="ARBA" id="ARBA00004519"/>
    </source>
</evidence>
<gene>
    <name evidence="4" type="ORF">IMCC3088_2289</name>
</gene>
<dbReference type="GO" id="GO:0046677">
    <property type="term" value="P:response to antibiotic"/>
    <property type="evidence" value="ECO:0007669"/>
    <property type="project" value="TreeGrafter"/>
</dbReference>
<dbReference type="SUPFAM" id="SSF111369">
    <property type="entry name" value="HlyD-like secretion proteins"/>
    <property type="match status" value="1"/>
</dbReference>
<dbReference type="GO" id="GO:0022857">
    <property type="term" value="F:transmembrane transporter activity"/>
    <property type="evidence" value="ECO:0007669"/>
    <property type="project" value="InterPro"/>
</dbReference>
<comment type="caution">
    <text evidence="4">The sequence shown here is derived from an EMBL/GenBank/DDBJ whole genome shotgun (WGS) entry which is preliminary data.</text>
</comment>
<reference evidence="4 5" key="1">
    <citation type="journal article" date="2011" name="J. Bacteriol.">
        <title>Genome sequence of strain IMCC3088, a proteorhodopsin-containing marine bacterium belonging to the OM60/NOR5 clade.</title>
        <authorList>
            <person name="Jang Y."/>
            <person name="Oh H.M."/>
            <person name="Kang I."/>
            <person name="Lee K."/>
            <person name="Yang S.J."/>
            <person name="Cho J.C."/>
        </authorList>
    </citation>
    <scope>NUCLEOTIDE SEQUENCE [LARGE SCALE GENOMIC DNA]</scope>
    <source>
        <strain evidence="4 5">IMCC3088</strain>
    </source>
</reference>
<feature type="domain" description="Multidrug resistance protein MdtA-like barrel-sandwich hybrid" evidence="3">
    <location>
        <begin position="68"/>
        <end position="204"/>
    </location>
</feature>
<dbReference type="GO" id="GO:0005886">
    <property type="term" value="C:plasma membrane"/>
    <property type="evidence" value="ECO:0007669"/>
    <property type="project" value="TreeGrafter"/>
</dbReference>
<dbReference type="EMBL" id="AEIG01000067">
    <property type="protein sequence ID" value="EGG28996.1"/>
    <property type="molecule type" value="Genomic_DNA"/>
</dbReference>
<comment type="similarity">
    <text evidence="2">Belongs to the membrane fusion protein (MFP) (TC 8.A.1) family.</text>
</comment>
<dbReference type="STRING" id="2518989.IMCC3088_2289"/>
<proteinExistence type="inferred from homology"/>
<dbReference type="AlphaFoldDB" id="F3L3U7"/>
<evidence type="ECO:0000256" key="2">
    <source>
        <dbReference type="ARBA" id="ARBA00009477"/>
    </source>
</evidence>
<evidence type="ECO:0000313" key="5">
    <source>
        <dbReference type="Proteomes" id="UP000005615"/>
    </source>
</evidence>
<evidence type="ECO:0000313" key="4">
    <source>
        <dbReference type="EMBL" id="EGG28996.1"/>
    </source>
</evidence>
<dbReference type="Gene3D" id="1.10.287.470">
    <property type="entry name" value="Helix hairpin bin"/>
    <property type="match status" value="1"/>
</dbReference>
<dbReference type="OrthoDB" id="5730196at2"/>
<dbReference type="Gene3D" id="2.40.420.20">
    <property type="match status" value="1"/>
</dbReference>
<dbReference type="InterPro" id="IPR006143">
    <property type="entry name" value="RND_pump_MFP"/>
</dbReference>
<comment type="subcellular location">
    <subcellularLocation>
        <location evidence="1">Cell inner membrane</location>
        <topology evidence="1">Lipid-anchor</topology>
    </subcellularLocation>
</comment>
<protein>
    <submittedName>
        <fullName evidence="4">Secretion protein HlyD</fullName>
    </submittedName>
</protein>
<dbReference type="RefSeq" id="WP_009576478.1">
    <property type="nucleotide sequence ID" value="NZ_AEIG01000067.1"/>
</dbReference>
<accession>F3L3U7</accession>
<dbReference type="Gene3D" id="2.40.30.170">
    <property type="match status" value="1"/>
</dbReference>
<name>F3L3U7_9GAMM</name>
<dbReference type="NCBIfam" id="TIGR01730">
    <property type="entry name" value="RND_mfp"/>
    <property type="match status" value="1"/>
</dbReference>